<reference evidence="2" key="1">
    <citation type="submission" date="2023-05" db="EMBL/GenBank/DDBJ databases">
        <title>Streptantibioticus silvisoli sp. nov., acidotolerant actinomycetes 1 from pine litter.</title>
        <authorList>
            <person name="Swiecimska M."/>
            <person name="Golinska P."/>
            <person name="Sangal V."/>
            <person name="Wachnowicz B."/>
            <person name="Goodfellow M."/>
        </authorList>
    </citation>
    <scope>NUCLEOTIDE SEQUENCE</scope>
    <source>
        <strain evidence="2">SL13</strain>
    </source>
</reference>
<gene>
    <name evidence="2" type="ORF">POF50_004540</name>
</gene>
<dbReference type="AlphaFoldDB" id="A0AA90GV97"/>
<dbReference type="EMBL" id="JABXJJ020000004">
    <property type="protein sequence ID" value="MDI5968619.1"/>
    <property type="molecule type" value="Genomic_DNA"/>
</dbReference>
<name>A0AA90GV97_9ACTN</name>
<proteinExistence type="predicted"/>
<organism evidence="2">
    <name type="scientific">Streptantibioticus silvisoli</name>
    <dbReference type="NCBI Taxonomy" id="2705255"/>
    <lineage>
        <taxon>Bacteria</taxon>
        <taxon>Bacillati</taxon>
        <taxon>Actinomycetota</taxon>
        <taxon>Actinomycetes</taxon>
        <taxon>Kitasatosporales</taxon>
        <taxon>Streptomycetaceae</taxon>
        <taxon>Streptantibioticus</taxon>
    </lineage>
</organism>
<dbReference type="Pfam" id="PF19952">
    <property type="entry name" value="DUF6414"/>
    <property type="match status" value="1"/>
</dbReference>
<dbReference type="InterPro" id="IPR045633">
    <property type="entry name" value="DUF6414"/>
</dbReference>
<protein>
    <submittedName>
        <fullName evidence="2">Uncharacterized protein</fullName>
    </submittedName>
</protein>
<evidence type="ECO:0000313" key="2">
    <source>
        <dbReference type="EMBL" id="MDI5968619.1"/>
    </source>
</evidence>
<accession>A0AA90GV97</accession>
<sequence length="321" mass="35320">MSNYKLTHPLYLDTQMMISFLAYIEGGVSLESEETIKSEGSKEKKGSGSAKIKFPTLSTILGLEASATAELASKNGETRELKEARHHTSASLFNALYDYLDGDDQIRRVTKVEELPDLKPGQLVEISGRYAGNPLEHLLALFNQWFTYFPNGEPEPEEGRSRQRRQGGGNRGRGSGQGQVTTPEQAMIAAAQRAEEQQLEYFKRLMQQMKEDIDNSPVHDVLLERPEGIRAILTVSSDYYSTKTNEFLMAGEFTALGKVTRVLGAGDKINLARRTVFGTAGEAAIEELVNGVANTPEIHVDAANPVVESPALQILPMAIFV</sequence>
<feature type="region of interest" description="Disordered" evidence="1">
    <location>
        <begin position="152"/>
        <end position="181"/>
    </location>
</feature>
<comment type="caution">
    <text evidence="2">The sequence shown here is derived from an EMBL/GenBank/DDBJ whole genome shotgun (WGS) entry which is preliminary data.</text>
</comment>
<feature type="compositionally biased region" description="Gly residues" evidence="1">
    <location>
        <begin position="166"/>
        <end position="177"/>
    </location>
</feature>
<evidence type="ECO:0000256" key="1">
    <source>
        <dbReference type="SAM" id="MobiDB-lite"/>
    </source>
</evidence>
<dbReference type="RefSeq" id="WP_271312928.1">
    <property type="nucleotide sequence ID" value="NZ_JABXJJ020000004.1"/>
</dbReference>